<dbReference type="RefSeq" id="XP_018712718.1">
    <property type="nucleotide sequence ID" value="XM_018855783.1"/>
</dbReference>
<organism evidence="2 3">
    <name type="scientific">Metschnikowia bicuspidata var. bicuspidata NRRL YB-4993</name>
    <dbReference type="NCBI Taxonomy" id="869754"/>
    <lineage>
        <taxon>Eukaryota</taxon>
        <taxon>Fungi</taxon>
        <taxon>Dikarya</taxon>
        <taxon>Ascomycota</taxon>
        <taxon>Saccharomycotina</taxon>
        <taxon>Pichiomycetes</taxon>
        <taxon>Metschnikowiaceae</taxon>
        <taxon>Metschnikowia</taxon>
    </lineage>
</organism>
<dbReference type="GeneID" id="30028759"/>
<proteinExistence type="predicted"/>
<comment type="caution">
    <text evidence="2">The sequence shown here is derived from an EMBL/GenBank/DDBJ whole genome shotgun (WGS) entry which is preliminary data.</text>
</comment>
<dbReference type="AlphaFoldDB" id="A0A1A0HE95"/>
<dbReference type="EMBL" id="LXTC01000002">
    <property type="protein sequence ID" value="OBA22222.1"/>
    <property type="molecule type" value="Genomic_DNA"/>
</dbReference>
<gene>
    <name evidence="2" type="ORF">METBIDRAFT_31160</name>
</gene>
<reference evidence="2 3" key="1">
    <citation type="submission" date="2016-05" db="EMBL/GenBank/DDBJ databases">
        <title>Comparative genomics of biotechnologically important yeasts.</title>
        <authorList>
            <consortium name="DOE Joint Genome Institute"/>
            <person name="Riley R."/>
            <person name="Haridas S."/>
            <person name="Wolfe K.H."/>
            <person name="Lopes M.R."/>
            <person name="Hittinger C.T."/>
            <person name="Goker M."/>
            <person name="Salamov A."/>
            <person name="Wisecaver J."/>
            <person name="Long T.M."/>
            <person name="Aerts A.L."/>
            <person name="Barry K."/>
            <person name="Choi C."/>
            <person name="Clum A."/>
            <person name="Coughlan A.Y."/>
            <person name="Deshpande S."/>
            <person name="Douglass A.P."/>
            <person name="Hanson S.J."/>
            <person name="Klenk H.-P."/>
            <person name="LaButti K."/>
            <person name="Lapidus A."/>
            <person name="Lindquist E."/>
            <person name="Lipzen A."/>
            <person name="Meier-kolthoff J.P."/>
            <person name="Ohm R.A."/>
            <person name="Otillar R.P."/>
            <person name="Pangilinan J."/>
            <person name="Peng Y."/>
            <person name="Rokas A."/>
            <person name="Rosa C.A."/>
            <person name="Scheuner C."/>
            <person name="Sibirny A.A."/>
            <person name="Slot J.C."/>
            <person name="Stielow J.B."/>
            <person name="Sun H."/>
            <person name="Kurtzman C.P."/>
            <person name="Blackwell M."/>
            <person name="Grigoriev I.V."/>
            <person name="Jeffries T.W."/>
        </authorList>
    </citation>
    <scope>NUCLEOTIDE SEQUENCE [LARGE SCALE GENOMIC DNA]</scope>
    <source>
        <strain evidence="2 3">NRRL YB-4993</strain>
    </source>
</reference>
<sequence>MVNLEGVRRICIRVFAPIYLSEAEDNYIPLLFPFERKLFAVVSKINVVALVLLVSIITS</sequence>
<accession>A0A1A0HE95</accession>
<keyword evidence="1" id="KW-0472">Membrane</keyword>
<evidence type="ECO:0000313" key="2">
    <source>
        <dbReference type="EMBL" id="OBA22222.1"/>
    </source>
</evidence>
<dbReference type="Proteomes" id="UP000092555">
    <property type="component" value="Unassembled WGS sequence"/>
</dbReference>
<protein>
    <submittedName>
        <fullName evidence="2">Uncharacterized protein</fullName>
    </submittedName>
</protein>
<feature type="transmembrane region" description="Helical" evidence="1">
    <location>
        <begin position="38"/>
        <end position="57"/>
    </location>
</feature>
<evidence type="ECO:0000313" key="3">
    <source>
        <dbReference type="Proteomes" id="UP000092555"/>
    </source>
</evidence>
<keyword evidence="1" id="KW-0812">Transmembrane</keyword>
<keyword evidence="3" id="KW-1185">Reference proteome</keyword>
<name>A0A1A0HE95_9ASCO</name>
<keyword evidence="1" id="KW-1133">Transmembrane helix</keyword>
<evidence type="ECO:0000256" key="1">
    <source>
        <dbReference type="SAM" id="Phobius"/>
    </source>
</evidence>